<comment type="caution">
    <text evidence="2">The sequence shown here is derived from an EMBL/GenBank/DDBJ whole genome shotgun (WGS) entry which is preliminary data.</text>
</comment>
<dbReference type="InterPro" id="IPR036249">
    <property type="entry name" value="Thioredoxin-like_sf"/>
</dbReference>
<dbReference type="InterPro" id="IPR010634">
    <property type="entry name" value="DUF1223"/>
</dbReference>
<organism evidence="2 3">
    <name type="scientific">Dokdonella soli</name>
    <dbReference type="NCBI Taxonomy" id="529810"/>
    <lineage>
        <taxon>Bacteria</taxon>
        <taxon>Pseudomonadati</taxon>
        <taxon>Pseudomonadota</taxon>
        <taxon>Gammaproteobacteria</taxon>
        <taxon>Lysobacterales</taxon>
        <taxon>Rhodanobacteraceae</taxon>
        <taxon>Dokdonella</taxon>
    </lineage>
</organism>
<gene>
    <name evidence="2" type="ORF">GCM10009105_08430</name>
</gene>
<feature type="signal peptide" evidence="1">
    <location>
        <begin position="1"/>
        <end position="20"/>
    </location>
</feature>
<proteinExistence type="predicted"/>
<evidence type="ECO:0000313" key="3">
    <source>
        <dbReference type="Proteomes" id="UP001501523"/>
    </source>
</evidence>
<name>A0ABN1IDD5_9GAMM</name>
<dbReference type="Proteomes" id="UP001501523">
    <property type="component" value="Unassembled WGS sequence"/>
</dbReference>
<dbReference type="SUPFAM" id="SSF52833">
    <property type="entry name" value="Thioredoxin-like"/>
    <property type="match status" value="1"/>
</dbReference>
<evidence type="ECO:0000313" key="2">
    <source>
        <dbReference type="EMBL" id="GAA0708653.1"/>
    </source>
</evidence>
<sequence>MRILFTCLIFTLAAIGIAHADCSVTSGATRARLVELYTSEGCSSCPPADHWLSALPAGTGLVPLAFHVDYWDSPGWTDRFADPRFTQRQRALAAQSNGGIVYTPEVAVDGREWRNWSSGRPPATGVAQPLGLALHVDPGQPLHVRLDTTVADGVASAYVAYFALSEDQLTSAVRGGENRGVELHEDHVVRAFVGPLKLTQAQAAIAMPAGVRVEHAAVAAFVQRVDDGEVANVVQLPLDRCVGKD</sequence>
<keyword evidence="3" id="KW-1185">Reference proteome</keyword>
<dbReference type="PANTHER" id="PTHR36057">
    <property type="match status" value="1"/>
</dbReference>
<reference evidence="2 3" key="1">
    <citation type="journal article" date="2019" name="Int. J. Syst. Evol. Microbiol.">
        <title>The Global Catalogue of Microorganisms (GCM) 10K type strain sequencing project: providing services to taxonomists for standard genome sequencing and annotation.</title>
        <authorList>
            <consortium name="The Broad Institute Genomics Platform"/>
            <consortium name="The Broad Institute Genome Sequencing Center for Infectious Disease"/>
            <person name="Wu L."/>
            <person name="Ma J."/>
        </authorList>
    </citation>
    <scope>NUCLEOTIDE SEQUENCE [LARGE SCALE GENOMIC DNA]</scope>
    <source>
        <strain evidence="2 3">JCM 15421</strain>
    </source>
</reference>
<accession>A0ABN1IDD5</accession>
<dbReference type="PANTHER" id="PTHR36057:SF1">
    <property type="entry name" value="LIPOPROTEIN LIPID ATTACHMENT SITE-LIKE PROTEIN, PUTATIVE (DUF1223)-RELATED"/>
    <property type="match status" value="1"/>
</dbReference>
<dbReference type="RefSeq" id="WP_343787492.1">
    <property type="nucleotide sequence ID" value="NZ_BAAAEU010000004.1"/>
</dbReference>
<protein>
    <submittedName>
        <fullName evidence="2">DUF1223 domain-containing protein</fullName>
    </submittedName>
</protein>
<dbReference type="EMBL" id="BAAAEU010000004">
    <property type="protein sequence ID" value="GAA0708653.1"/>
    <property type="molecule type" value="Genomic_DNA"/>
</dbReference>
<keyword evidence="1" id="KW-0732">Signal</keyword>
<feature type="chain" id="PRO_5047282178" evidence="1">
    <location>
        <begin position="21"/>
        <end position="245"/>
    </location>
</feature>
<evidence type="ECO:0000256" key="1">
    <source>
        <dbReference type="SAM" id="SignalP"/>
    </source>
</evidence>
<dbReference type="Pfam" id="PF06764">
    <property type="entry name" value="DUF1223"/>
    <property type="match status" value="1"/>
</dbReference>